<dbReference type="SUPFAM" id="SSF55874">
    <property type="entry name" value="ATPase domain of HSP90 chaperone/DNA topoisomerase II/histidine kinase"/>
    <property type="match status" value="1"/>
</dbReference>
<feature type="transmembrane region" description="Helical" evidence="14">
    <location>
        <begin position="290"/>
        <end position="311"/>
    </location>
</feature>
<protein>
    <recommendedName>
        <fullName evidence="3">histidine kinase</fullName>
        <ecNumber evidence="3">2.7.13.3</ecNumber>
    </recommendedName>
</protein>
<evidence type="ECO:0000313" key="16">
    <source>
        <dbReference type="EMBL" id="SEL44047.1"/>
    </source>
</evidence>
<evidence type="ECO:0000256" key="2">
    <source>
        <dbReference type="ARBA" id="ARBA00004651"/>
    </source>
</evidence>
<dbReference type="EMBL" id="FNZQ01000005">
    <property type="protein sequence ID" value="SEL44047.1"/>
    <property type="molecule type" value="Genomic_DNA"/>
</dbReference>
<dbReference type="InterPro" id="IPR004358">
    <property type="entry name" value="Sig_transdc_His_kin-like_C"/>
</dbReference>
<dbReference type="CDD" id="cd00082">
    <property type="entry name" value="HisKA"/>
    <property type="match status" value="1"/>
</dbReference>
<dbReference type="PROSITE" id="PS50109">
    <property type="entry name" value="HIS_KIN"/>
    <property type="match status" value="1"/>
</dbReference>
<accession>A0A1H7Q9S4</accession>
<dbReference type="EC" id="2.7.13.3" evidence="3"/>
<dbReference type="OrthoDB" id="7568856at2"/>
<dbReference type="PIRSF" id="PIRSF036431">
    <property type="entry name" value="STHK_DctB"/>
    <property type="match status" value="1"/>
</dbReference>
<evidence type="ECO:0000313" key="17">
    <source>
        <dbReference type="Proteomes" id="UP000199283"/>
    </source>
</evidence>
<evidence type="ECO:0000256" key="8">
    <source>
        <dbReference type="ARBA" id="ARBA00022741"/>
    </source>
</evidence>
<dbReference type="Gene3D" id="3.30.450.20">
    <property type="entry name" value="PAS domain"/>
    <property type="match status" value="2"/>
</dbReference>
<dbReference type="Pfam" id="PF02518">
    <property type="entry name" value="HATPase_c"/>
    <property type="match status" value="1"/>
</dbReference>
<dbReference type="SUPFAM" id="SSF103190">
    <property type="entry name" value="Sensory domain-like"/>
    <property type="match status" value="1"/>
</dbReference>
<dbReference type="Gene3D" id="1.10.287.130">
    <property type="match status" value="1"/>
</dbReference>
<dbReference type="InterPro" id="IPR003661">
    <property type="entry name" value="HisK_dim/P_dom"/>
</dbReference>
<dbReference type="RefSeq" id="WP_092763562.1">
    <property type="nucleotide sequence ID" value="NZ_FNZQ01000005.1"/>
</dbReference>
<keyword evidence="7 14" id="KW-0812">Transmembrane</keyword>
<dbReference type="Proteomes" id="UP000199283">
    <property type="component" value="Unassembled WGS sequence"/>
</dbReference>
<keyword evidence="17" id="KW-1185">Reference proteome</keyword>
<comment type="catalytic activity">
    <reaction evidence="1">
        <text>ATP + protein L-histidine = ADP + protein N-phospho-L-histidine.</text>
        <dbReference type="EC" id="2.7.13.3"/>
    </reaction>
</comment>
<keyword evidence="9 16" id="KW-0418">Kinase</keyword>
<evidence type="ECO:0000256" key="14">
    <source>
        <dbReference type="SAM" id="Phobius"/>
    </source>
</evidence>
<evidence type="ECO:0000256" key="3">
    <source>
        <dbReference type="ARBA" id="ARBA00012438"/>
    </source>
</evidence>
<evidence type="ECO:0000256" key="5">
    <source>
        <dbReference type="ARBA" id="ARBA00022553"/>
    </source>
</evidence>
<dbReference type="GO" id="GO:0005886">
    <property type="term" value="C:plasma membrane"/>
    <property type="evidence" value="ECO:0007669"/>
    <property type="project" value="UniProtKB-SubCell"/>
</dbReference>
<comment type="subcellular location">
    <subcellularLocation>
        <location evidence="2">Cell membrane</location>
        <topology evidence="2">Multi-pass membrane protein</topology>
    </subcellularLocation>
</comment>
<evidence type="ECO:0000259" key="15">
    <source>
        <dbReference type="PROSITE" id="PS50109"/>
    </source>
</evidence>
<gene>
    <name evidence="16" type="ORF">SAMN04488526_2684</name>
</gene>
<dbReference type="PRINTS" id="PR00344">
    <property type="entry name" value="BCTRLSENSOR"/>
</dbReference>
<dbReference type="Pfam" id="PF02743">
    <property type="entry name" value="dCache_1"/>
    <property type="match status" value="1"/>
</dbReference>
<keyword evidence="13 14" id="KW-0472">Membrane</keyword>
<evidence type="ECO:0000256" key="11">
    <source>
        <dbReference type="ARBA" id="ARBA00022989"/>
    </source>
</evidence>
<keyword evidence="4" id="KW-1003">Cell membrane</keyword>
<dbReference type="InterPro" id="IPR017055">
    <property type="entry name" value="Sig_transdc_His_kinase_DctB"/>
</dbReference>
<reference evidence="16 17" key="1">
    <citation type="submission" date="2016-10" db="EMBL/GenBank/DDBJ databases">
        <authorList>
            <person name="de Groot N.N."/>
        </authorList>
    </citation>
    <scope>NUCLEOTIDE SEQUENCE [LARGE SCALE GENOMIC DNA]</scope>
    <source>
        <strain evidence="16 17">DSM 14858</strain>
    </source>
</reference>
<dbReference type="SUPFAM" id="SSF47384">
    <property type="entry name" value="Homodimeric domain of signal transducing histidine kinase"/>
    <property type="match status" value="1"/>
</dbReference>
<evidence type="ECO:0000256" key="4">
    <source>
        <dbReference type="ARBA" id="ARBA00022475"/>
    </source>
</evidence>
<dbReference type="GO" id="GO:0000155">
    <property type="term" value="F:phosphorelay sensor kinase activity"/>
    <property type="evidence" value="ECO:0007669"/>
    <property type="project" value="InterPro"/>
</dbReference>
<evidence type="ECO:0000256" key="7">
    <source>
        <dbReference type="ARBA" id="ARBA00022692"/>
    </source>
</evidence>
<dbReference type="PANTHER" id="PTHR43065:SF46">
    <property type="entry name" value="C4-DICARBOXYLATE TRANSPORT SENSOR PROTEIN DCTB"/>
    <property type="match status" value="1"/>
</dbReference>
<organism evidence="16 17">
    <name type="scientific">Jannaschia helgolandensis</name>
    <dbReference type="NCBI Taxonomy" id="188906"/>
    <lineage>
        <taxon>Bacteria</taxon>
        <taxon>Pseudomonadati</taxon>
        <taxon>Pseudomonadota</taxon>
        <taxon>Alphaproteobacteria</taxon>
        <taxon>Rhodobacterales</taxon>
        <taxon>Roseobacteraceae</taxon>
        <taxon>Jannaschia</taxon>
    </lineage>
</organism>
<dbReference type="CDD" id="cd12914">
    <property type="entry name" value="PDC1_DGC_like"/>
    <property type="match status" value="1"/>
</dbReference>
<sequence>MSVFQDLRRPNIPGSRRSALVLVAILALTGGFYLLLHAVFLRAEVDRGPNRAQFFAQTIDDSLERLLHLPFVVSINPIVLDAIRRDDPTVLNRELDRIADRAGAEFVFLMDIDGQTIAASNYAEPDSLVGKYYTFRPYFRDAIAGRTGRFYAVGVTTGRPGYFIAEPVRDATGKVFGAVVVKVSLDGLNRTLSDSGALVLVTTEQGVVIASSRSDLIFGLTSPLSAFDRQTLEERRQFGDVPLRLLDWRALSDNRIELDGTSYLRTTAQVSSENWTVYLLSDLRGIRTRALLFVALITAGLLALTILATVFRSAQLRAALSVSNADRERLTQEIEDRRTAEARLGLAQKELARQNRLAALGQMSASITHELGQPISAMRNYIVSEEIAQDAVPGQLAPQLSGLVDRMQRIVDQLRFFGRKDRDVSVPFQLRSAVDGALDLLWHDAARIDVEIDITADGPVTAIGNQPTVEQVIVNLLRNAIDAVEGASERRIEIILDRFGSDARLRIKDTGPGLAGRDIGDLQEPFFTTKASGRGMGLGLAISAQIVNDMGGRIEASDRPDGGACFTVMLPSAGSEVPA</sequence>
<evidence type="ECO:0000256" key="10">
    <source>
        <dbReference type="ARBA" id="ARBA00022840"/>
    </source>
</evidence>
<dbReference type="SMART" id="SM00388">
    <property type="entry name" value="HisKA"/>
    <property type="match status" value="1"/>
</dbReference>
<dbReference type="SMART" id="SM00387">
    <property type="entry name" value="HATPase_c"/>
    <property type="match status" value="1"/>
</dbReference>
<evidence type="ECO:0000256" key="12">
    <source>
        <dbReference type="ARBA" id="ARBA00023012"/>
    </source>
</evidence>
<feature type="domain" description="Histidine kinase" evidence="15">
    <location>
        <begin position="366"/>
        <end position="574"/>
    </location>
</feature>
<proteinExistence type="predicted"/>
<dbReference type="Gene3D" id="3.30.565.10">
    <property type="entry name" value="Histidine kinase-like ATPase, C-terminal domain"/>
    <property type="match status" value="1"/>
</dbReference>
<evidence type="ECO:0000256" key="1">
    <source>
        <dbReference type="ARBA" id="ARBA00000085"/>
    </source>
</evidence>
<dbReference type="InterPro" id="IPR005467">
    <property type="entry name" value="His_kinase_dom"/>
</dbReference>
<keyword evidence="6" id="KW-0808">Transferase</keyword>
<dbReference type="InterPro" id="IPR036890">
    <property type="entry name" value="HATPase_C_sf"/>
</dbReference>
<evidence type="ECO:0000256" key="13">
    <source>
        <dbReference type="ARBA" id="ARBA00023136"/>
    </source>
</evidence>
<dbReference type="InterPro" id="IPR003594">
    <property type="entry name" value="HATPase_dom"/>
</dbReference>
<dbReference type="InterPro" id="IPR029151">
    <property type="entry name" value="Sensor-like_sf"/>
</dbReference>
<evidence type="ECO:0000256" key="6">
    <source>
        <dbReference type="ARBA" id="ARBA00022679"/>
    </source>
</evidence>
<keyword evidence="8" id="KW-0547">Nucleotide-binding</keyword>
<dbReference type="InterPro" id="IPR036097">
    <property type="entry name" value="HisK_dim/P_sf"/>
</dbReference>
<keyword evidence="12" id="KW-0902">Two-component regulatory system</keyword>
<keyword evidence="5" id="KW-0597">Phosphoprotein</keyword>
<feature type="transmembrane region" description="Helical" evidence="14">
    <location>
        <begin position="20"/>
        <end position="41"/>
    </location>
</feature>
<dbReference type="InterPro" id="IPR033479">
    <property type="entry name" value="dCache_1"/>
</dbReference>
<dbReference type="AlphaFoldDB" id="A0A1H7Q9S4"/>
<keyword evidence="10" id="KW-0067">ATP-binding</keyword>
<evidence type="ECO:0000256" key="9">
    <source>
        <dbReference type="ARBA" id="ARBA00022777"/>
    </source>
</evidence>
<dbReference type="PANTHER" id="PTHR43065">
    <property type="entry name" value="SENSOR HISTIDINE KINASE"/>
    <property type="match status" value="1"/>
</dbReference>
<dbReference type="GO" id="GO:0005524">
    <property type="term" value="F:ATP binding"/>
    <property type="evidence" value="ECO:0007669"/>
    <property type="project" value="UniProtKB-KW"/>
</dbReference>
<keyword evidence="11 14" id="KW-1133">Transmembrane helix</keyword>
<name>A0A1H7Q9S4_9RHOB</name>
<dbReference type="STRING" id="188906.SAMN04488526_2684"/>